<organism evidence="2">
    <name type="scientific">Tetraselmis sp. GSL018</name>
    <dbReference type="NCBI Taxonomy" id="582737"/>
    <lineage>
        <taxon>Eukaryota</taxon>
        <taxon>Viridiplantae</taxon>
        <taxon>Chlorophyta</taxon>
        <taxon>core chlorophytes</taxon>
        <taxon>Chlorodendrophyceae</taxon>
        <taxon>Chlorodendrales</taxon>
        <taxon>Chlorodendraceae</taxon>
        <taxon>Tetraselmis</taxon>
    </lineage>
</organism>
<reference evidence="2" key="1">
    <citation type="submission" date="2014-05" db="EMBL/GenBank/DDBJ databases">
        <title>The transcriptome of the halophilic microalga Tetraselmis sp. GSL018 isolated from the Great Salt Lake, Utah.</title>
        <authorList>
            <person name="Jinkerson R.E."/>
            <person name="D'Adamo S."/>
            <person name="Posewitz M.C."/>
        </authorList>
    </citation>
    <scope>NUCLEOTIDE SEQUENCE</scope>
    <source>
        <strain evidence="2">GSL018</strain>
    </source>
</reference>
<keyword evidence="2" id="KW-0966">Cell projection</keyword>
<keyword evidence="2" id="KW-0282">Flagellum</keyword>
<evidence type="ECO:0000256" key="1">
    <source>
        <dbReference type="SAM" id="MobiDB-lite"/>
    </source>
</evidence>
<protein>
    <submittedName>
        <fullName evidence="2">Flagellar associated protein</fullName>
    </submittedName>
</protein>
<evidence type="ECO:0000313" key="2">
    <source>
        <dbReference type="EMBL" id="JAC64694.1"/>
    </source>
</evidence>
<keyword evidence="2" id="KW-0969">Cilium</keyword>
<dbReference type="InterPro" id="IPR010736">
    <property type="entry name" value="SHIPPO-rpt"/>
</dbReference>
<gene>
    <name evidence="2" type="ORF">TSPGSL018_17762</name>
</gene>
<feature type="region of interest" description="Disordered" evidence="1">
    <location>
        <begin position="222"/>
        <end position="315"/>
    </location>
</feature>
<proteinExistence type="predicted"/>
<sequence>MFETRNGAKMPAGYAVTGTRSSFGNQCLSQKTSSPRCTFGSSTRDKCLKSYLGPEFDRATARSAGGRNSEYGPAYKTYSAFGKCVDSRKLSAEGSKFGTSPRMAWSAKPKSSGPGPGSYKNTSSLGEQYVSHRRSGQKTSFGSASRDKESHVWLSEEHARVSPHSYSTPGPGTYTLKGAIGKQPCTKNEPSWRIGTADRFATTGRRVVEGYPAPCDYNTAVSSVGKQSLSRRKNPAAAAFGKSTRSAWESVYISSEHERASAGKHSPGPTTGIQTSSFSRQSVSPKRTYPSHRFGTAKRNPARGDSTPGPGSYWV</sequence>
<dbReference type="PANTHER" id="PTHR40429">
    <property type="entry name" value="FLAGELLAR ASSOCIATED PROTEIN"/>
    <property type="match status" value="1"/>
</dbReference>
<dbReference type="Pfam" id="PF07004">
    <property type="entry name" value="SHIPPO-rpt"/>
    <property type="match status" value="2"/>
</dbReference>
<dbReference type="EMBL" id="GBEZ01022122">
    <property type="protein sequence ID" value="JAC64694.1"/>
    <property type="molecule type" value="Transcribed_RNA"/>
</dbReference>
<feature type="compositionally biased region" description="Basic and acidic residues" evidence="1">
    <location>
        <begin position="145"/>
        <end position="160"/>
    </location>
</feature>
<dbReference type="AlphaFoldDB" id="A0A061R1U0"/>
<name>A0A061R1U0_9CHLO</name>
<feature type="region of interest" description="Disordered" evidence="1">
    <location>
        <begin position="93"/>
        <end position="191"/>
    </location>
</feature>
<feature type="compositionally biased region" description="Polar residues" evidence="1">
    <location>
        <begin position="268"/>
        <end position="285"/>
    </location>
</feature>
<accession>A0A061R1U0</accession>
<dbReference type="PANTHER" id="PTHR40429:SF1">
    <property type="entry name" value="FLAGELLAR ASSOCIATED PROTEIN"/>
    <property type="match status" value="1"/>
</dbReference>